<proteinExistence type="predicted"/>
<reference evidence="2 3" key="1">
    <citation type="submission" date="2015-11" db="EMBL/GenBank/DDBJ databases">
        <title>Expanding the genomic diversity of Burkholderia species for the development of highly accurate diagnostics.</title>
        <authorList>
            <person name="Sahl J."/>
            <person name="Keim P."/>
            <person name="Wagner D."/>
        </authorList>
    </citation>
    <scope>NUCLEOTIDE SEQUENCE [LARGE SCALE GENOMIC DNA]</scope>
    <source>
        <strain evidence="2 3">MSMB782WGS</strain>
    </source>
</reference>
<comment type="caution">
    <text evidence="2">The sequence shown here is derived from an EMBL/GenBank/DDBJ whole genome shotgun (WGS) entry which is preliminary data.</text>
</comment>
<evidence type="ECO:0000313" key="3">
    <source>
        <dbReference type="Proteomes" id="UP000065504"/>
    </source>
</evidence>
<accession>A0A108C9K1</accession>
<dbReference type="AlphaFoldDB" id="A0A108C9K1"/>
<protein>
    <submittedName>
        <fullName evidence="2">Uncharacterized protein</fullName>
    </submittedName>
</protein>
<dbReference type="PROSITE" id="PS51257">
    <property type="entry name" value="PROKAR_LIPOPROTEIN"/>
    <property type="match status" value="1"/>
</dbReference>
<feature type="chain" id="PRO_5007129622" evidence="1">
    <location>
        <begin position="19"/>
        <end position="83"/>
    </location>
</feature>
<dbReference type="EMBL" id="LPLU01000106">
    <property type="protein sequence ID" value="KWK70491.1"/>
    <property type="molecule type" value="Genomic_DNA"/>
</dbReference>
<keyword evidence="1" id="KW-0732">Signal</keyword>
<evidence type="ECO:0000256" key="1">
    <source>
        <dbReference type="SAM" id="SignalP"/>
    </source>
</evidence>
<dbReference type="Proteomes" id="UP000065504">
    <property type="component" value="Unassembled WGS sequence"/>
</dbReference>
<gene>
    <name evidence="2" type="ORF">WM16_21125</name>
</gene>
<evidence type="ECO:0000313" key="2">
    <source>
        <dbReference type="EMBL" id="KWK70491.1"/>
    </source>
</evidence>
<sequence>MRLVIAFFLVFFSALACAQQSATPAQDKPAAASATLPGQSTDTIACKRACKKTNNDCVSKAMAAKQDPEACYSAMRACVNECK</sequence>
<name>A0A108C9K1_9BURK</name>
<organism evidence="2 3">
    <name type="scientific">Burkholderia ubonensis</name>
    <dbReference type="NCBI Taxonomy" id="101571"/>
    <lineage>
        <taxon>Bacteria</taxon>
        <taxon>Pseudomonadati</taxon>
        <taxon>Pseudomonadota</taxon>
        <taxon>Betaproteobacteria</taxon>
        <taxon>Burkholderiales</taxon>
        <taxon>Burkholderiaceae</taxon>
        <taxon>Burkholderia</taxon>
        <taxon>Burkholderia cepacia complex</taxon>
    </lineage>
</organism>
<feature type="signal peptide" evidence="1">
    <location>
        <begin position="1"/>
        <end position="18"/>
    </location>
</feature>